<dbReference type="Pfam" id="PF25601">
    <property type="entry name" value="AAA_lid_14"/>
    <property type="match status" value="1"/>
</dbReference>
<dbReference type="SMART" id="SM00382">
    <property type="entry name" value="AAA"/>
    <property type="match status" value="1"/>
</dbReference>
<evidence type="ECO:0000256" key="3">
    <source>
        <dbReference type="ARBA" id="ARBA00022840"/>
    </source>
</evidence>
<keyword evidence="1 8" id="KW-0597">Phosphoprotein</keyword>
<dbReference type="PANTHER" id="PTHR32071">
    <property type="entry name" value="TRANSCRIPTIONAL REGULATORY PROTEIN"/>
    <property type="match status" value="1"/>
</dbReference>
<evidence type="ECO:0000256" key="1">
    <source>
        <dbReference type="ARBA" id="ARBA00022553"/>
    </source>
</evidence>
<dbReference type="InterPro" id="IPR058031">
    <property type="entry name" value="AAA_lid_NorR"/>
</dbReference>
<dbReference type="Pfam" id="PF00158">
    <property type="entry name" value="Sigma54_activat"/>
    <property type="match status" value="1"/>
</dbReference>
<protein>
    <submittedName>
        <fullName evidence="11">Two-component system response regulator HydG</fullName>
    </submittedName>
</protein>
<dbReference type="SMART" id="SM00448">
    <property type="entry name" value="REC"/>
    <property type="match status" value="1"/>
</dbReference>
<dbReference type="GO" id="GO:0006355">
    <property type="term" value="P:regulation of DNA-templated transcription"/>
    <property type="evidence" value="ECO:0007669"/>
    <property type="project" value="InterPro"/>
</dbReference>
<dbReference type="InterPro" id="IPR025944">
    <property type="entry name" value="Sigma_54_int_dom_CS"/>
</dbReference>
<dbReference type="Pfam" id="PF00072">
    <property type="entry name" value="Response_reg"/>
    <property type="match status" value="1"/>
</dbReference>
<sequence length="483" mass="53971">MLRGLPRSQKRFFLMHFGLAQGDLLKLSVLSKILLIEDDVAFCKMLETFLGKKGFEVKSAFTAGEAYKILEEGVTDLVITDVRLPDDDGLSILNFIQEKYSATPAILMTGYAEVNKAVEAMKAGAFDYISKPVRPDELLKIIHKALNLQNKPENTSKPVPNPKNKSEKVASATSINFIKGVSDAAAKLNQYVDLVAPTTMSILIIGDSGTGKEYVAKSIHDKSKRSDQPFIAVDCGAIPKELASSEFFGHIKGSFTGAVTDKVGHFEAANGGTLFLDEIGNLSYELQVQLLRALQERKVKPVGSNKEIPVDIRVVAATNEDLEEAIKENEFREDLYHRLNEFSIEMPRLSERQEDLMLFVNVFLDQANTELEKEVAGFSDDAVEALKRYDWPGNLRELKNIVKRSVLLTQDAVIPLKLLPREIMLSKETKKDEAFTLFNSKNEQELILDALEKTGGNKSKAARLLDIDRKTLYNKLKHYDIKL</sequence>
<dbReference type="GO" id="GO:0005524">
    <property type="term" value="F:ATP binding"/>
    <property type="evidence" value="ECO:0007669"/>
    <property type="project" value="UniProtKB-KW"/>
</dbReference>
<reference evidence="11 12" key="1">
    <citation type="submission" date="2018-07" db="EMBL/GenBank/DDBJ databases">
        <title>Leeuwenhoekiella genomics.</title>
        <authorList>
            <person name="Tahon G."/>
            <person name="Willems A."/>
        </authorList>
    </citation>
    <scope>NUCLEOTIDE SEQUENCE [LARGE SCALE GENOMIC DNA]</scope>
    <source>
        <strain evidence="11 12">LMG 1345</strain>
    </source>
</reference>
<dbReference type="InterPro" id="IPR025943">
    <property type="entry name" value="Sigma_54_int_dom_ATP-bd_2"/>
</dbReference>
<dbReference type="PROSITE" id="PS00688">
    <property type="entry name" value="SIGMA54_INTERACT_3"/>
    <property type="match status" value="1"/>
</dbReference>
<keyword evidence="4" id="KW-0902">Two-component regulatory system</keyword>
<dbReference type="PROSITE" id="PS50110">
    <property type="entry name" value="RESPONSE_REGULATORY"/>
    <property type="match status" value="1"/>
</dbReference>
<feature type="modified residue" description="4-aspartylphosphate" evidence="8">
    <location>
        <position position="81"/>
    </location>
</feature>
<dbReference type="InterPro" id="IPR001789">
    <property type="entry name" value="Sig_transdc_resp-reg_receiver"/>
</dbReference>
<dbReference type="AlphaFoldDB" id="A0A4Q0PRJ0"/>
<dbReference type="InterPro" id="IPR002078">
    <property type="entry name" value="Sigma_54_int"/>
</dbReference>
<evidence type="ECO:0000256" key="5">
    <source>
        <dbReference type="ARBA" id="ARBA00023015"/>
    </source>
</evidence>
<dbReference type="STRING" id="1122159.SAMN02745246_00380"/>
<comment type="caution">
    <text evidence="11">The sequence shown here is derived from an EMBL/GenBank/DDBJ whole genome shotgun (WGS) entry which is preliminary data.</text>
</comment>
<dbReference type="Gene3D" id="3.40.50.2300">
    <property type="match status" value="1"/>
</dbReference>
<dbReference type="SUPFAM" id="SSF46689">
    <property type="entry name" value="Homeodomain-like"/>
    <property type="match status" value="1"/>
</dbReference>
<feature type="domain" description="Sigma-54 factor interaction" evidence="9">
    <location>
        <begin position="178"/>
        <end position="407"/>
    </location>
</feature>
<dbReference type="Pfam" id="PF02954">
    <property type="entry name" value="HTH_8"/>
    <property type="match status" value="1"/>
</dbReference>
<keyword evidence="5" id="KW-0805">Transcription regulation</keyword>
<dbReference type="InterPro" id="IPR027417">
    <property type="entry name" value="P-loop_NTPase"/>
</dbReference>
<evidence type="ECO:0000256" key="2">
    <source>
        <dbReference type="ARBA" id="ARBA00022741"/>
    </source>
</evidence>
<evidence type="ECO:0000259" key="9">
    <source>
        <dbReference type="PROSITE" id="PS50045"/>
    </source>
</evidence>
<dbReference type="GO" id="GO:0000160">
    <property type="term" value="P:phosphorelay signal transduction system"/>
    <property type="evidence" value="ECO:0007669"/>
    <property type="project" value="UniProtKB-KW"/>
</dbReference>
<keyword evidence="6" id="KW-0238">DNA-binding</keyword>
<dbReference type="PANTHER" id="PTHR32071:SF81">
    <property type="entry name" value="PROPIONATE CATABOLISM OPERON REGULATORY PROTEIN"/>
    <property type="match status" value="1"/>
</dbReference>
<dbReference type="Gene3D" id="1.10.8.60">
    <property type="match status" value="1"/>
</dbReference>
<accession>A0A4Q0PRJ0</accession>
<organism evidence="11 12">
    <name type="scientific">Leeuwenhoekiella marinoflava</name>
    <dbReference type="NCBI Taxonomy" id="988"/>
    <lineage>
        <taxon>Bacteria</taxon>
        <taxon>Pseudomonadati</taxon>
        <taxon>Bacteroidota</taxon>
        <taxon>Flavobacteriia</taxon>
        <taxon>Flavobacteriales</taxon>
        <taxon>Flavobacteriaceae</taxon>
        <taxon>Leeuwenhoekiella</taxon>
    </lineage>
</organism>
<dbReference type="InterPro" id="IPR025662">
    <property type="entry name" value="Sigma_54_int_dom_ATP-bd_1"/>
</dbReference>
<dbReference type="Proteomes" id="UP000290608">
    <property type="component" value="Unassembled WGS sequence"/>
</dbReference>
<evidence type="ECO:0000313" key="12">
    <source>
        <dbReference type="Proteomes" id="UP000290608"/>
    </source>
</evidence>
<keyword evidence="2" id="KW-0547">Nucleotide-binding</keyword>
<dbReference type="InterPro" id="IPR011006">
    <property type="entry name" value="CheY-like_superfamily"/>
</dbReference>
<proteinExistence type="predicted"/>
<dbReference type="EMBL" id="QOVL01000001">
    <property type="protein sequence ID" value="RXG33226.1"/>
    <property type="molecule type" value="Genomic_DNA"/>
</dbReference>
<dbReference type="SUPFAM" id="SSF52172">
    <property type="entry name" value="CheY-like"/>
    <property type="match status" value="1"/>
</dbReference>
<evidence type="ECO:0000256" key="4">
    <source>
        <dbReference type="ARBA" id="ARBA00023012"/>
    </source>
</evidence>
<keyword evidence="7" id="KW-0804">Transcription</keyword>
<evidence type="ECO:0000256" key="7">
    <source>
        <dbReference type="ARBA" id="ARBA00023163"/>
    </source>
</evidence>
<dbReference type="GO" id="GO:0043565">
    <property type="term" value="F:sequence-specific DNA binding"/>
    <property type="evidence" value="ECO:0007669"/>
    <property type="project" value="InterPro"/>
</dbReference>
<dbReference type="PROSITE" id="PS50045">
    <property type="entry name" value="SIGMA54_INTERACT_4"/>
    <property type="match status" value="1"/>
</dbReference>
<dbReference type="Gene3D" id="1.10.10.60">
    <property type="entry name" value="Homeodomain-like"/>
    <property type="match status" value="1"/>
</dbReference>
<evidence type="ECO:0000313" key="11">
    <source>
        <dbReference type="EMBL" id="RXG33226.1"/>
    </source>
</evidence>
<dbReference type="FunFam" id="3.40.50.300:FF:000006">
    <property type="entry name" value="DNA-binding transcriptional regulator NtrC"/>
    <property type="match status" value="1"/>
</dbReference>
<dbReference type="CDD" id="cd00009">
    <property type="entry name" value="AAA"/>
    <property type="match status" value="1"/>
</dbReference>
<dbReference type="PROSITE" id="PS00675">
    <property type="entry name" value="SIGMA54_INTERACT_1"/>
    <property type="match status" value="1"/>
</dbReference>
<dbReference type="InterPro" id="IPR003593">
    <property type="entry name" value="AAA+_ATPase"/>
</dbReference>
<evidence type="ECO:0000259" key="10">
    <source>
        <dbReference type="PROSITE" id="PS50110"/>
    </source>
</evidence>
<name>A0A4Q0PRJ0_9FLAO</name>
<feature type="domain" description="Response regulatory" evidence="10">
    <location>
        <begin position="32"/>
        <end position="146"/>
    </location>
</feature>
<dbReference type="PROSITE" id="PS00676">
    <property type="entry name" value="SIGMA54_INTERACT_2"/>
    <property type="match status" value="1"/>
</dbReference>
<dbReference type="FunFam" id="3.40.50.2300:FF:000018">
    <property type="entry name" value="DNA-binding transcriptional regulator NtrC"/>
    <property type="match status" value="1"/>
</dbReference>
<dbReference type="InterPro" id="IPR002197">
    <property type="entry name" value="HTH_Fis"/>
</dbReference>
<dbReference type="PRINTS" id="PR01590">
    <property type="entry name" value="HTHFIS"/>
</dbReference>
<dbReference type="InterPro" id="IPR009057">
    <property type="entry name" value="Homeodomain-like_sf"/>
</dbReference>
<gene>
    <name evidence="11" type="ORF">DSL99_322</name>
</gene>
<evidence type="ECO:0000256" key="8">
    <source>
        <dbReference type="PROSITE-ProRule" id="PRU00169"/>
    </source>
</evidence>
<evidence type="ECO:0000256" key="6">
    <source>
        <dbReference type="ARBA" id="ARBA00023125"/>
    </source>
</evidence>
<keyword evidence="3" id="KW-0067">ATP-binding</keyword>
<dbReference type="SUPFAM" id="SSF52540">
    <property type="entry name" value="P-loop containing nucleoside triphosphate hydrolases"/>
    <property type="match status" value="1"/>
</dbReference>
<dbReference type="Gene3D" id="3.40.50.300">
    <property type="entry name" value="P-loop containing nucleotide triphosphate hydrolases"/>
    <property type="match status" value="1"/>
</dbReference>